<evidence type="ECO:0000256" key="7">
    <source>
        <dbReference type="ARBA" id="ARBA00022989"/>
    </source>
</evidence>
<keyword evidence="5" id="KW-0256">Endoplasmic reticulum</keyword>
<organism evidence="13 14">
    <name type="scientific">Micractinium conductrix</name>
    <dbReference type="NCBI Taxonomy" id="554055"/>
    <lineage>
        <taxon>Eukaryota</taxon>
        <taxon>Viridiplantae</taxon>
        <taxon>Chlorophyta</taxon>
        <taxon>core chlorophytes</taxon>
        <taxon>Trebouxiophyceae</taxon>
        <taxon>Chlorellales</taxon>
        <taxon>Chlorellaceae</taxon>
        <taxon>Chlorella clade</taxon>
        <taxon>Micractinium</taxon>
    </lineage>
</organism>
<dbReference type="OrthoDB" id="420669at2759"/>
<dbReference type="FunFam" id="1.10.3370.10:FF:000002">
    <property type="entry name" value="Transport Sec61 subunit alpha isoform 2"/>
    <property type="match status" value="1"/>
</dbReference>
<dbReference type="InterPro" id="IPR019561">
    <property type="entry name" value="Translocon_Sec61/SecY_plug_dom"/>
</dbReference>
<evidence type="ECO:0000256" key="8">
    <source>
        <dbReference type="ARBA" id="ARBA00023010"/>
    </source>
</evidence>
<gene>
    <name evidence="13" type="ORF">C2E20_2307</name>
</gene>
<dbReference type="PANTHER" id="PTHR10906">
    <property type="entry name" value="SECY/SEC61-ALPHA FAMILY MEMBER"/>
    <property type="match status" value="1"/>
</dbReference>
<proteinExistence type="inferred from homology"/>
<dbReference type="EMBL" id="LHPF02000004">
    <property type="protein sequence ID" value="PSC74571.1"/>
    <property type="molecule type" value="Genomic_DNA"/>
</dbReference>
<dbReference type="Pfam" id="PF10559">
    <property type="entry name" value="Plug_translocon"/>
    <property type="match status" value="1"/>
</dbReference>
<evidence type="ECO:0000256" key="1">
    <source>
        <dbReference type="ARBA" id="ARBA00004477"/>
    </source>
</evidence>
<dbReference type="GO" id="GO:0015031">
    <property type="term" value="P:protein transport"/>
    <property type="evidence" value="ECO:0007669"/>
    <property type="project" value="UniProtKB-KW"/>
</dbReference>
<feature type="transmembrane region" description="Helical" evidence="11">
    <location>
        <begin position="145"/>
        <end position="166"/>
    </location>
</feature>
<keyword evidence="3" id="KW-0813">Transport</keyword>
<evidence type="ECO:0000256" key="3">
    <source>
        <dbReference type="ARBA" id="ARBA00022448"/>
    </source>
</evidence>
<feature type="transmembrane region" description="Helical" evidence="11">
    <location>
        <begin position="362"/>
        <end position="383"/>
    </location>
</feature>
<evidence type="ECO:0000313" key="13">
    <source>
        <dbReference type="EMBL" id="PSC74571.1"/>
    </source>
</evidence>
<keyword evidence="9 11" id="KW-0472">Membrane</keyword>
<evidence type="ECO:0000256" key="5">
    <source>
        <dbReference type="ARBA" id="ARBA00022824"/>
    </source>
</evidence>
<evidence type="ECO:0000256" key="10">
    <source>
        <dbReference type="RuleBase" id="RU004349"/>
    </source>
</evidence>
<dbReference type="Gene3D" id="1.10.3370.10">
    <property type="entry name" value="SecY subunit domain"/>
    <property type="match status" value="1"/>
</dbReference>
<evidence type="ECO:0000256" key="6">
    <source>
        <dbReference type="ARBA" id="ARBA00022927"/>
    </source>
</evidence>
<evidence type="ECO:0000256" key="4">
    <source>
        <dbReference type="ARBA" id="ARBA00022692"/>
    </source>
</evidence>
<dbReference type="SUPFAM" id="SSF103491">
    <property type="entry name" value="Preprotein translocase SecY subunit"/>
    <property type="match status" value="1"/>
</dbReference>
<dbReference type="NCBIfam" id="NF006341">
    <property type="entry name" value="PRK08568.1-5"/>
    <property type="match status" value="1"/>
</dbReference>
<evidence type="ECO:0000259" key="12">
    <source>
        <dbReference type="Pfam" id="PF10559"/>
    </source>
</evidence>
<accession>A0A2P6VKE3</accession>
<evidence type="ECO:0000256" key="9">
    <source>
        <dbReference type="ARBA" id="ARBA00023136"/>
    </source>
</evidence>
<keyword evidence="14" id="KW-1185">Reference proteome</keyword>
<reference evidence="13 14" key="1">
    <citation type="journal article" date="2018" name="Plant J.">
        <title>Genome sequences of Chlorella sorokiniana UTEX 1602 and Micractinium conductrix SAG 241.80: implications to maltose excretion by a green alga.</title>
        <authorList>
            <person name="Arriola M.B."/>
            <person name="Velmurugan N."/>
            <person name="Zhang Y."/>
            <person name="Plunkett M.H."/>
            <person name="Hondzo H."/>
            <person name="Barney B.M."/>
        </authorList>
    </citation>
    <scope>NUCLEOTIDE SEQUENCE [LARGE SCALE GENOMIC DNA]</scope>
    <source>
        <strain evidence="13 14">SAG 241.80</strain>
    </source>
</reference>
<keyword evidence="6" id="KW-0653">Protein transport</keyword>
<dbReference type="InterPro" id="IPR002208">
    <property type="entry name" value="SecY/SEC61-alpha"/>
</dbReference>
<dbReference type="AlphaFoldDB" id="A0A2P6VKE3"/>
<comment type="similarity">
    <text evidence="2 10">Belongs to the SecY/SEC61-alpha family.</text>
</comment>
<dbReference type="NCBIfam" id="TIGR00967">
    <property type="entry name" value="3a0501s007"/>
    <property type="match status" value="1"/>
</dbReference>
<name>A0A2P6VKE3_9CHLO</name>
<comment type="caution">
    <text evidence="13">The sequence shown here is derived from an EMBL/GenBank/DDBJ whole genome shotgun (WGS) entry which is preliminary data.</text>
</comment>
<feature type="transmembrane region" description="Helical" evidence="11">
    <location>
        <begin position="79"/>
        <end position="100"/>
    </location>
</feature>
<dbReference type="Pfam" id="PF00344">
    <property type="entry name" value="SecY"/>
    <property type="match status" value="1"/>
</dbReference>
<keyword evidence="7 11" id="KW-1133">Transmembrane helix</keyword>
<feature type="transmembrane region" description="Helical" evidence="11">
    <location>
        <begin position="120"/>
        <end position="139"/>
    </location>
</feature>
<evidence type="ECO:0000256" key="2">
    <source>
        <dbReference type="ARBA" id="ARBA00005751"/>
    </source>
</evidence>
<dbReference type="InterPro" id="IPR023201">
    <property type="entry name" value="SecY_dom_sf"/>
</dbReference>
<comment type="subcellular location">
    <subcellularLocation>
        <location evidence="1">Endoplasmic reticulum membrane</location>
        <topology evidence="1">Multi-pass membrane protein</topology>
    </subcellularLocation>
</comment>
<feature type="transmembrane region" description="Helical" evidence="11">
    <location>
        <begin position="419"/>
        <end position="437"/>
    </location>
</feature>
<evidence type="ECO:0000256" key="11">
    <source>
        <dbReference type="SAM" id="Phobius"/>
    </source>
</evidence>
<dbReference type="STRING" id="554055.A0A2P6VKE3"/>
<feature type="transmembrane region" description="Helical" evidence="11">
    <location>
        <begin position="243"/>
        <end position="262"/>
    </location>
</feature>
<keyword evidence="8" id="KW-0811">Translocation</keyword>
<dbReference type="GO" id="GO:0005789">
    <property type="term" value="C:endoplasmic reticulum membrane"/>
    <property type="evidence" value="ECO:0007669"/>
    <property type="project" value="UniProtKB-SubCell"/>
</dbReference>
<feature type="transmembrane region" description="Helical" evidence="11">
    <location>
        <begin position="294"/>
        <end position="312"/>
    </location>
</feature>
<protein>
    <submittedName>
        <fullName evidence="13">Transport Sec61 subunit alpha-like</fullName>
    </submittedName>
</protein>
<keyword evidence="4 11" id="KW-0812">Transmembrane</keyword>
<sequence>MRVLEVFRPLAKFIPEVEEPSGGKRVQFKDRLLYTLVCLAIFLVCSQLPLYGVKTTTGADPLYWARVIMASSRGTVMELGIGPTVTAGLIVQLLVGSKILDVDTNVKADRDLMKTAEHVMGLLITVGQAIVYVMTGMYGDPAEVGAVNGVLIVLQLFIAGVLVLLLDEMLNHGWGLGSAISLFIATNICESIVWKAFSPYTLNVGRGPEFEGAVIALVHFMLSRTDKTKALKDAFYRQGLPNIMQLLATIAIFLMVVYFQGFRVELPIRSKRARGAYGAQTYPIKLFYTSNMPIILQSALVSNLYFISQLLFRRYGGNILVQLLGRWQADEFNGQMNPVGGLVYYISPPESLAAAAANPVHTLFYVTFMLGICAVFSITWIEVSGQSANDVAKQLKEQQYFLAGHRDTVSSLKKELNRYIPTAAAFGGMCIGALTIVADFLGAIGSGTGILLAVTIIYQYWEMYNKEKAQMGGGGLF</sequence>
<evidence type="ECO:0000313" key="14">
    <source>
        <dbReference type="Proteomes" id="UP000239649"/>
    </source>
</evidence>
<feature type="domain" description="Translocon Sec61/SecY plug" evidence="12">
    <location>
        <begin position="41"/>
        <end position="74"/>
    </location>
</feature>
<dbReference type="Proteomes" id="UP000239649">
    <property type="component" value="Unassembled WGS sequence"/>
</dbReference>
<feature type="transmembrane region" description="Helical" evidence="11">
    <location>
        <begin position="173"/>
        <end position="194"/>
    </location>
</feature>
<feature type="transmembrane region" description="Helical" evidence="11">
    <location>
        <begin position="443"/>
        <end position="461"/>
    </location>
</feature>
<feature type="transmembrane region" description="Helical" evidence="11">
    <location>
        <begin position="32"/>
        <end position="53"/>
    </location>
</feature>
<dbReference type="PIRSF" id="PIRSF004557">
    <property type="entry name" value="SecY"/>
    <property type="match status" value="1"/>
</dbReference>